<keyword evidence="3" id="KW-1185">Reference proteome</keyword>
<feature type="region of interest" description="Disordered" evidence="1">
    <location>
        <begin position="30"/>
        <end position="51"/>
    </location>
</feature>
<evidence type="ECO:0000313" key="2">
    <source>
        <dbReference type="EMBL" id="KAF7807770.1"/>
    </source>
</evidence>
<dbReference type="Proteomes" id="UP000634136">
    <property type="component" value="Unassembled WGS sequence"/>
</dbReference>
<protein>
    <submittedName>
        <fullName evidence="2">Uncharacterized protein</fullName>
    </submittedName>
</protein>
<evidence type="ECO:0000256" key="1">
    <source>
        <dbReference type="SAM" id="MobiDB-lite"/>
    </source>
</evidence>
<gene>
    <name evidence="2" type="ORF">G2W53_039931</name>
</gene>
<comment type="caution">
    <text evidence="2">The sequence shown here is derived from an EMBL/GenBank/DDBJ whole genome shotgun (WGS) entry which is preliminary data.</text>
</comment>
<proteinExistence type="predicted"/>
<evidence type="ECO:0000313" key="3">
    <source>
        <dbReference type="Proteomes" id="UP000634136"/>
    </source>
</evidence>
<reference evidence="2" key="1">
    <citation type="submission" date="2020-09" db="EMBL/GenBank/DDBJ databases">
        <title>Genome-Enabled Discovery of Anthraquinone Biosynthesis in Senna tora.</title>
        <authorList>
            <person name="Kang S.-H."/>
            <person name="Pandey R.P."/>
            <person name="Lee C.-M."/>
            <person name="Sim J.-S."/>
            <person name="Jeong J.-T."/>
            <person name="Choi B.-S."/>
            <person name="Jung M."/>
            <person name="Ginzburg D."/>
            <person name="Zhao K."/>
            <person name="Won S.Y."/>
            <person name="Oh T.-J."/>
            <person name="Yu Y."/>
            <person name="Kim N.-H."/>
            <person name="Lee O.R."/>
            <person name="Lee T.-H."/>
            <person name="Bashyal P."/>
            <person name="Kim T.-S."/>
            <person name="Lee W.-H."/>
            <person name="Kawkins C."/>
            <person name="Kim C.-K."/>
            <person name="Kim J.S."/>
            <person name="Ahn B.O."/>
            <person name="Rhee S.Y."/>
            <person name="Sohng J.K."/>
        </authorList>
    </citation>
    <scope>NUCLEOTIDE SEQUENCE</scope>
    <source>
        <tissue evidence="2">Leaf</tissue>
    </source>
</reference>
<accession>A0A834W397</accession>
<organism evidence="2 3">
    <name type="scientific">Senna tora</name>
    <dbReference type="NCBI Taxonomy" id="362788"/>
    <lineage>
        <taxon>Eukaryota</taxon>
        <taxon>Viridiplantae</taxon>
        <taxon>Streptophyta</taxon>
        <taxon>Embryophyta</taxon>
        <taxon>Tracheophyta</taxon>
        <taxon>Spermatophyta</taxon>
        <taxon>Magnoliopsida</taxon>
        <taxon>eudicotyledons</taxon>
        <taxon>Gunneridae</taxon>
        <taxon>Pentapetalae</taxon>
        <taxon>rosids</taxon>
        <taxon>fabids</taxon>
        <taxon>Fabales</taxon>
        <taxon>Fabaceae</taxon>
        <taxon>Caesalpinioideae</taxon>
        <taxon>Cassia clade</taxon>
        <taxon>Senna</taxon>
    </lineage>
</organism>
<sequence>MGQDEAYDTRKPPKKFQAIRLARGQIIDGRRHGSPSVAVHPKSITHGSTFF</sequence>
<dbReference type="AlphaFoldDB" id="A0A834W397"/>
<dbReference type="EMBL" id="JAAIUW010000012">
    <property type="protein sequence ID" value="KAF7807770.1"/>
    <property type="molecule type" value="Genomic_DNA"/>
</dbReference>
<name>A0A834W397_9FABA</name>